<gene>
    <name evidence="2" type="ORF">B4O97_17450</name>
</gene>
<sequence>MQIPGYPEFAPVDLEMRDELHPRLSSIKFGISEFTFANLFLFRKTYNYRLSRFDDGGIVISGTKDGENFAMLPFGLPDDETLISLFSEHMYLKNLAEPYAVAGQIDLERKGFCVIEDRDNFDYLYLTKDLAHLPGKKYHKKRNLVKQFLNNYEYSEVRIDPENIQDAFSVARQWAEGKDDPGDTEAAIEALELKEVLDLCGYLYYVDGVPAAYVLGEPIARGKGFVVHFEKAVGNYKGIYQFINKAFASILPNSISFINREQDLGDPGLRQAKMTYRPTGFVKKFRVYIDPSCPCPQE</sequence>
<evidence type="ECO:0000259" key="1">
    <source>
        <dbReference type="Pfam" id="PF09924"/>
    </source>
</evidence>
<dbReference type="Proteomes" id="UP000192343">
    <property type="component" value="Unassembled WGS sequence"/>
</dbReference>
<accession>A0A1Y1RTM2</accession>
<dbReference type="Pfam" id="PF09924">
    <property type="entry name" value="LPG_synthase_C"/>
    <property type="match status" value="1"/>
</dbReference>
<dbReference type="AlphaFoldDB" id="A0A1Y1RTM2"/>
<dbReference type="EMBL" id="MWQY01000027">
    <property type="protein sequence ID" value="ORC31133.1"/>
    <property type="molecule type" value="Genomic_DNA"/>
</dbReference>
<dbReference type="PANTHER" id="PTHR41373:SF1">
    <property type="entry name" value="PHOSPHATIDYLGLYCEROL LYSYLTRANSFERASE C-TERMINAL DOMAIN-CONTAINING PROTEIN"/>
    <property type="match status" value="1"/>
</dbReference>
<dbReference type="SUPFAM" id="SSF55729">
    <property type="entry name" value="Acyl-CoA N-acyltransferases (Nat)"/>
    <property type="match status" value="2"/>
</dbReference>
<dbReference type="InterPro" id="IPR024320">
    <property type="entry name" value="LPG_synthase_C"/>
</dbReference>
<proteinExistence type="predicted"/>
<comment type="caution">
    <text evidence="2">The sequence shown here is derived from an EMBL/GenBank/DDBJ whole genome shotgun (WGS) entry which is preliminary data.</text>
</comment>
<name>A0A1Y1RTM2_9SPIO</name>
<keyword evidence="3" id="KW-1185">Reference proteome</keyword>
<dbReference type="PANTHER" id="PTHR41373">
    <property type="entry name" value="DUF2156 DOMAIN-CONTAINING PROTEIN"/>
    <property type="match status" value="1"/>
</dbReference>
<dbReference type="Gene3D" id="3.40.630.30">
    <property type="match status" value="1"/>
</dbReference>
<dbReference type="InterPro" id="IPR016181">
    <property type="entry name" value="Acyl_CoA_acyltransferase"/>
</dbReference>
<evidence type="ECO:0000313" key="2">
    <source>
        <dbReference type="EMBL" id="ORC31133.1"/>
    </source>
</evidence>
<dbReference type="InterPro" id="IPR016732">
    <property type="entry name" value="UCP018688"/>
</dbReference>
<feature type="domain" description="Phosphatidylglycerol lysyltransferase C-terminal" evidence="1">
    <location>
        <begin position="28"/>
        <end position="288"/>
    </location>
</feature>
<evidence type="ECO:0000313" key="3">
    <source>
        <dbReference type="Proteomes" id="UP000192343"/>
    </source>
</evidence>
<dbReference type="PIRSF" id="PIRSF018688">
    <property type="entry name" value="UCP018688"/>
    <property type="match status" value="1"/>
</dbReference>
<organism evidence="2 3">
    <name type="scientific">Marispirochaeta aestuarii</name>
    <dbReference type="NCBI Taxonomy" id="1963862"/>
    <lineage>
        <taxon>Bacteria</taxon>
        <taxon>Pseudomonadati</taxon>
        <taxon>Spirochaetota</taxon>
        <taxon>Spirochaetia</taxon>
        <taxon>Spirochaetales</taxon>
        <taxon>Spirochaetaceae</taxon>
        <taxon>Marispirochaeta</taxon>
    </lineage>
</organism>
<dbReference type="STRING" id="1963862.B4O97_17450"/>
<reference evidence="2 3" key="1">
    <citation type="submission" date="2017-03" db="EMBL/GenBank/DDBJ databases">
        <title>Draft Genome sequence of Marispirochaeta sp. strain JC444.</title>
        <authorList>
            <person name="Shivani Y."/>
            <person name="Subhash Y."/>
            <person name="Sasikala C."/>
            <person name="Ramana C."/>
        </authorList>
    </citation>
    <scope>NUCLEOTIDE SEQUENCE [LARGE SCALE GENOMIC DNA]</scope>
    <source>
        <strain evidence="2 3">JC444</strain>
    </source>
</reference>
<protein>
    <submittedName>
        <fullName evidence="2">ABC transporter permease</fullName>
    </submittedName>
</protein>
<dbReference type="OrthoDB" id="9765580at2"/>